<protein>
    <submittedName>
        <fullName evidence="2">Uncharacterized protein</fullName>
    </submittedName>
</protein>
<dbReference type="EMBL" id="GDKF01008907">
    <property type="protein sequence ID" value="JAT69715.1"/>
    <property type="molecule type" value="Transcribed_RNA"/>
</dbReference>
<gene>
    <name evidence="2" type="ORF">g.76578</name>
    <name evidence="3" type="ORF">g.76579</name>
</gene>
<dbReference type="EMBL" id="GDKF01008318">
    <property type="protein sequence ID" value="JAT70304.1"/>
    <property type="molecule type" value="Transcribed_RNA"/>
</dbReference>
<feature type="compositionally biased region" description="Polar residues" evidence="1">
    <location>
        <begin position="212"/>
        <end position="225"/>
    </location>
</feature>
<evidence type="ECO:0000313" key="3">
    <source>
        <dbReference type="EMBL" id="JAT70304.1"/>
    </source>
</evidence>
<feature type="region of interest" description="Disordered" evidence="1">
    <location>
        <begin position="39"/>
        <end position="71"/>
    </location>
</feature>
<feature type="region of interest" description="Disordered" evidence="1">
    <location>
        <begin position="93"/>
        <end position="162"/>
    </location>
</feature>
<feature type="compositionally biased region" description="Basic residues" evidence="1">
    <location>
        <begin position="294"/>
        <end position="305"/>
    </location>
</feature>
<accession>A0A1D1ZSI6</accession>
<evidence type="ECO:0000313" key="2">
    <source>
        <dbReference type="EMBL" id="JAT69715.1"/>
    </source>
</evidence>
<reference evidence="2" key="1">
    <citation type="submission" date="2015-08" db="EMBL/GenBank/DDBJ databases">
        <authorList>
            <person name="Babu N.S."/>
            <person name="Beckwith C.J."/>
            <person name="Beseler K.G."/>
            <person name="Brison A."/>
            <person name="Carone J.V."/>
            <person name="Caskin T.P."/>
            <person name="Diamond M."/>
            <person name="Durham M.E."/>
            <person name="Foxe J.M."/>
            <person name="Go M."/>
            <person name="Henderson B.A."/>
            <person name="Jones I.B."/>
            <person name="McGettigan J.A."/>
            <person name="Micheletti S.J."/>
            <person name="Nasrallah M.E."/>
            <person name="Ortiz D."/>
            <person name="Piller C.R."/>
            <person name="Privatt S.R."/>
            <person name="Schneider S.L."/>
            <person name="Sharp S."/>
            <person name="Smith T.C."/>
            <person name="Stanton J.D."/>
            <person name="Ullery H.E."/>
            <person name="Wilson R.J."/>
            <person name="Serrano M.G."/>
            <person name="Buck G."/>
            <person name="Lee V."/>
            <person name="Wang Y."/>
            <person name="Carvalho R."/>
            <person name="Voegtly L."/>
            <person name="Shi R."/>
            <person name="Duckworth R."/>
            <person name="Johnson A."/>
            <person name="Loviza R."/>
            <person name="Walstead R."/>
            <person name="Shah Z."/>
            <person name="Kiflezghi M."/>
            <person name="Wade K."/>
            <person name="Ball S.L."/>
            <person name="Bradley K.W."/>
            <person name="Asai D.J."/>
            <person name="Bowman C.A."/>
            <person name="Russell D.A."/>
            <person name="Pope W.H."/>
            <person name="Jacobs-Sera D."/>
            <person name="Hendrix R.W."/>
            <person name="Hatfull G.F."/>
        </authorList>
    </citation>
    <scope>NUCLEOTIDE SEQUENCE</scope>
</reference>
<sequence length="305" mass="32719">METAKALQNRLDAVFGGLEGAGSSTKPWLPTLQPVFRAGRIETHSDDEDEKVEERRRQGLEGIEELLEEDPDRAPSYAFCRVVDGEEDFSAVDAVADPLAEDPSLPSLSTPVDEAGGEGAGTSSRLGRPPQQRPGPLPAALKKGRLLDHEGQAVAPSIVPDHVRHPERYMRYTFDQEIQVGGGVAQLAESATTQVAPPTPPQLPDEGGAMEQSGSELSGPQQQPADRQLPAPGKGAVTFRPRDRPVAGGTRARPSQGIGKAGEGPSLDLSEEDRYMGEEAPPASPLRQAQRQSSVRRYRRAGMEQ</sequence>
<proteinExistence type="predicted"/>
<feature type="compositionally biased region" description="Acidic residues" evidence="1">
    <location>
        <begin position="62"/>
        <end position="71"/>
    </location>
</feature>
<dbReference type="AlphaFoldDB" id="A0A1D1ZSI6"/>
<organism evidence="2">
    <name type="scientific">Auxenochlorella protothecoides</name>
    <name type="common">Green microalga</name>
    <name type="synonym">Chlorella protothecoides</name>
    <dbReference type="NCBI Taxonomy" id="3075"/>
    <lineage>
        <taxon>Eukaryota</taxon>
        <taxon>Viridiplantae</taxon>
        <taxon>Chlorophyta</taxon>
        <taxon>core chlorophytes</taxon>
        <taxon>Trebouxiophyceae</taxon>
        <taxon>Chlorellales</taxon>
        <taxon>Chlorellaceae</taxon>
        <taxon>Auxenochlorella</taxon>
    </lineage>
</organism>
<evidence type="ECO:0000256" key="1">
    <source>
        <dbReference type="SAM" id="MobiDB-lite"/>
    </source>
</evidence>
<feature type="region of interest" description="Disordered" evidence="1">
    <location>
        <begin position="185"/>
        <end position="305"/>
    </location>
</feature>
<name>A0A1D1ZSI6_AUXPR</name>